<protein>
    <submittedName>
        <fullName evidence="9">Zinc finger protein</fullName>
    </submittedName>
</protein>
<dbReference type="Gene3D" id="3.30.160.60">
    <property type="entry name" value="Classic Zinc Finger"/>
    <property type="match status" value="5"/>
</dbReference>
<dbReference type="PROSITE" id="PS00028">
    <property type="entry name" value="ZINC_FINGER_C2H2_1"/>
    <property type="match status" value="5"/>
</dbReference>
<reference evidence="9" key="3">
    <citation type="submission" date="2024-02" db="UniProtKB">
        <authorList>
            <consortium name="WormBaseParasite"/>
        </authorList>
    </citation>
    <scope>IDENTIFICATION</scope>
    <source>
        <strain evidence="9">pt0022</strain>
    </source>
</reference>
<evidence type="ECO:0000256" key="5">
    <source>
        <dbReference type="PROSITE-ProRule" id="PRU00042"/>
    </source>
</evidence>
<dbReference type="AlphaFoldDB" id="A0AAF5PYD8"/>
<dbReference type="Proteomes" id="UP000093561">
    <property type="component" value="Unassembled WGS sequence"/>
</dbReference>
<dbReference type="GO" id="GO:0008270">
    <property type="term" value="F:zinc ion binding"/>
    <property type="evidence" value="ECO:0007669"/>
    <property type="project" value="UniProtKB-KW"/>
</dbReference>
<evidence type="ECO:0000256" key="6">
    <source>
        <dbReference type="SAM" id="MobiDB-lite"/>
    </source>
</evidence>
<feature type="domain" description="C2H2-type" evidence="7">
    <location>
        <begin position="171"/>
        <end position="198"/>
    </location>
</feature>
<dbReference type="SMART" id="SM00355">
    <property type="entry name" value="ZnF_C2H2"/>
    <property type="match status" value="6"/>
</dbReference>
<evidence type="ECO:0000256" key="4">
    <source>
        <dbReference type="ARBA" id="ARBA00022833"/>
    </source>
</evidence>
<keyword evidence="4" id="KW-0862">Zinc</keyword>
<reference evidence="8" key="2">
    <citation type="journal article" date="2016" name="Mol. Ecol.">
        <title>Population genomics of the filarial nematode parasite Wuchereria bancrofti from mosquitoes.</title>
        <authorList>
            <person name="Small S.T."/>
            <person name="Reimer L.J."/>
            <person name="Tisch D.J."/>
            <person name="King C.L."/>
            <person name="Christensen B.M."/>
            <person name="Siba P.M."/>
            <person name="Kazura J.W."/>
            <person name="Serre D."/>
            <person name="Zimmerman P.A."/>
        </authorList>
    </citation>
    <scope>NUCLEOTIDE SEQUENCE</scope>
    <source>
        <strain evidence="8">pt0022</strain>
    </source>
</reference>
<dbReference type="FunFam" id="3.30.160.60:FF:000557">
    <property type="entry name" value="zinc finger and SCAN domain-containing protein 29"/>
    <property type="match status" value="1"/>
</dbReference>
<proteinExistence type="predicted"/>
<reference evidence="8" key="1">
    <citation type="submission" date="2015-03" db="EMBL/GenBank/DDBJ databases">
        <title>Wuchereria bancrofti Genome Sequencing Papua New Guinea Strain.</title>
        <authorList>
            <person name="Small S.T."/>
            <person name="Serre D."/>
            <person name="Zimmerman P.A."/>
        </authorList>
    </citation>
    <scope>NUCLEOTIDE SEQUENCE [LARGE SCALE GENOMIC DNA]</scope>
    <source>
        <strain evidence="8">pt0022</strain>
    </source>
</reference>
<dbReference type="InterPro" id="IPR036236">
    <property type="entry name" value="Znf_C2H2_sf"/>
</dbReference>
<feature type="region of interest" description="Disordered" evidence="6">
    <location>
        <begin position="46"/>
        <end position="68"/>
    </location>
</feature>
<dbReference type="GO" id="GO:0005634">
    <property type="term" value="C:nucleus"/>
    <property type="evidence" value="ECO:0007669"/>
    <property type="project" value="TreeGrafter"/>
</dbReference>
<sequence>MMSRFKFYMYIYKTNLMNSKSSKIMVEESKSDLEKLHSVIIDSDVSSEPSSTIANSEMSQEIASEGSDDECPVLINEKALQESFESENMHSVNHFGPSKKAENERWQGQNPLQKFSILIGSNKLTFKVTDASEMRIVDDVIYQKNENEIDDSFGDSTLWSDYDIGLDRPIYRCKICGRAYAHKQPLLAHEKTHATGRPYQCPICTKCFARQVNFSIHMKLHASGRRYFCSLCGKWFRTQSLMSEHQQKCFALMNGLPVLTDRPLRYRCYYCDKMFHHRRDKNIHERTHTGERPYTCGYCSKGFTQSQALTIHIRSHTGERPFSCSICGKEFRDSSALRKHEFTKHIKENLPGDDYDDSSNEIALVTVPYVN</sequence>
<dbReference type="PROSITE" id="PS50157">
    <property type="entry name" value="ZINC_FINGER_C2H2_2"/>
    <property type="match status" value="6"/>
</dbReference>
<dbReference type="PANTHER" id="PTHR24379">
    <property type="entry name" value="KRAB AND ZINC FINGER DOMAIN-CONTAINING"/>
    <property type="match status" value="1"/>
</dbReference>
<accession>A0AAF5PYD8</accession>
<evidence type="ECO:0000313" key="9">
    <source>
        <dbReference type="WBParaSite" id="mrna-Wban_07411"/>
    </source>
</evidence>
<evidence type="ECO:0000256" key="3">
    <source>
        <dbReference type="ARBA" id="ARBA00022771"/>
    </source>
</evidence>
<dbReference type="GO" id="GO:0000981">
    <property type="term" value="F:DNA-binding transcription factor activity, RNA polymerase II-specific"/>
    <property type="evidence" value="ECO:0007669"/>
    <property type="project" value="TreeGrafter"/>
</dbReference>
<evidence type="ECO:0000313" key="8">
    <source>
        <dbReference type="Proteomes" id="UP000093561"/>
    </source>
</evidence>
<feature type="domain" description="C2H2-type" evidence="7">
    <location>
        <begin position="322"/>
        <end position="350"/>
    </location>
</feature>
<evidence type="ECO:0000259" key="7">
    <source>
        <dbReference type="PROSITE" id="PS50157"/>
    </source>
</evidence>
<feature type="compositionally biased region" description="Polar residues" evidence="6">
    <location>
        <begin position="46"/>
        <end position="62"/>
    </location>
</feature>
<dbReference type="Pfam" id="PF00096">
    <property type="entry name" value="zf-C2H2"/>
    <property type="match status" value="4"/>
</dbReference>
<dbReference type="FunFam" id="3.30.160.60:FF:000110">
    <property type="entry name" value="Zinc finger protein-like"/>
    <property type="match status" value="1"/>
</dbReference>
<keyword evidence="3 5" id="KW-0863">Zinc-finger</keyword>
<organism evidence="8 9">
    <name type="scientific">Wuchereria bancrofti</name>
    <dbReference type="NCBI Taxonomy" id="6293"/>
    <lineage>
        <taxon>Eukaryota</taxon>
        <taxon>Metazoa</taxon>
        <taxon>Ecdysozoa</taxon>
        <taxon>Nematoda</taxon>
        <taxon>Chromadorea</taxon>
        <taxon>Rhabditida</taxon>
        <taxon>Spirurina</taxon>
        <taxon>Spiruromorpha</taxon>
        <taxon>Filarioidea</taxon>
        <taxon>Onchocercidae</taxon>
        <taxon>Wuchereria</taxon>
    </lineage>
</organism>
<name>A0AAF5PYD8_WUCBA</name>
<dbReference type="WBParaSite" id="mrna-Wban_07411">
    <property type="protein sequence ID" value="mrna-Wban_07411"/>
    <property type="gene ID" value="Wban_07411"/>
</dbReference>
<keyword evidence="2" id="KW-0677">Repeat</keyword>
<evidence type="ECO:0000256" key="2">
    <source>
        <dbReference type="ARBA" id="ARBA00022737"/>
    </source>
</evidence>
<keyword evidence="1" id="KW-0479">Metal-binding</keyword>
<dbReference type="InterPro" id="IPR013087">
    <property type="entry name" value="Znf_C2H2_type"/>
</dbReference>
<feature type="domain" description="C2H2-type" evidence="7">
    <location>
        <begin position="199"/>
        <end position="226"/>
    </location>
</feature>
<dbReference type="PANTHER" id="PTHR24379:SF127">
    <property type="entry name" value="BLOODY FINGERS-RELATED"/>
    <property type="match status" value="1"/>
</dbReference>
<feature type="domain" description="C2H2-type" evidence="7">
    <location>
        <begin position="294"/>
        <end position="321"/>
    </location>
</feature>
<dbReference type="GO" id="GO:0000977">
    <property type="term" value="F:RNA polymerase II transcription regulatory region sequence-specific DNA binding"/>
    <property type="evidence" value="ECO:0007669"/>
    <property type="project" value="TreeGrafter"/>
</dbReference>
<dbReference type="SUPFAM" id="SSF57667">
    <property type="entry name" value="beta-beta-alpha zinc fingers"/>
    <property type="match status" value="4"/>
</dbReference>
<feature type="domain" description="C2H2-type" evidence="7">
    <location>
        <begin position="266"/>
        <end position="293"/>
    </location>
</feature>
<feature type="domain" description="C2H2-type" evidence="7">
    <location>
        <begin position="227"/>
        <end position="247"/>
    </location>
</feature>
<dbReference type="FunFam" id="3.30.160.60:FF:000290">
    <property type="entry name" value="Zinc finger protein 697 isoform X1"/>
    <property type="match status" value="1"/>
</dbReference>
<evidence type="ECO:0000256" key="1">
    <source>
        <dbReference type="ARBA" id="ARBA00022723"/>
    </source>
</evidence>